<name>A0ABV9SSP9_9ACTN</name>
<protein>
    <submittedName>
        <fullName evidence="2">Uncharacterized protein</fullName>
    </submittedName>
</protein>
<organism evidence="2 3">
    <name type="scientific">Streptomonospora arabica</name>
    <dbReference type="NCBI Taxonomy" id="412417"/>
    <lineage>
        <taxon>Bacteria</taxon>
        <taxon>Bacillati</taxon>
        <taxon>Actinomycetota</taxon>
        <taxon>Actinomycetes</taxon>
        <taxon>Streptosporangiales</taxon>
        <taxon>Nocardiopsidaceae</taxon>
        <taxon>Streptomonospora</taxon>
    </lineage>
</organism>
<feature type="compositionally biased region" description="Basic and acidic residues" evidence="1">
    <location>
        <begin position="31"/>
        <end position="42"/>
    </location>
</feature>
<keyword evidence="3" id="KW-1185">Reference proteome</keyword>
<evidence type="ECO:0000313" key="2">
    <source>
        <dbReference type="EMBL" id="MFC4869354.1"/>
    </source>
</evidence>
<reference evidence="3" key="1">
    <citation type="journal article" date="2019" name="Int. J. Syst. Evol. Microbiol.">
        <title>The Global Catalogue of Microorganisms (GCM) 10K type strain sequencing project: providing services to taxonomists for standard genome sequencing and annotation.</title>
        <authorList>
            <consortium name="The Broad Institute Genomics Platform"/>
            <consortium name="The Broad Institute Genome Sequencing Center for Infectious Disease"/>
            <person name="Wu L."/>
            <person name="Ma J."/>
        </authorList>
    </citation>
    <scope>NUCLEOTIDE SEQUENCE [LARGE SCALE GENOMIC DNA]</scope>
    <source>
        <strain evidence="3">CGMCC 4.7304</strain>
    </source>
</reference>
<evidence type="ECO:0000313" key="3">
    <source>
        <dbReference type="Proteomes" id="UP001595858"/>
    </source>
</evidence>
<sequence>MRHTVPSSEKRPPGLLVDLMRPLLAAFRRQREVPERADKTIEWDWESDDGPGEQVSDQQQP</sequence>
<dbReference type="EMBL" id="JBHSIY010000028">
    <property type="protein sequence ID" value="MFC4869354.1"/>
    <property type="molecule type" value="Genomic_DNA"/>
</dbReference>
<dbReference type="Proteomes" id="UP001595858">
    <property type="component" value="Unassembled WGS sequence"/>
</dbReference>
<evidence type="ECO:0000256" key="1">
    <source>
        <dbReference type="SAM" id="MobiDB-lite"/>
    </source>
</evidence>
<dbReference type="RefSeq" id="WP_344143030.1">
    <property type="nucleotide sequence ID" value="NZ_BAAAQI010000006.1"/>
</dbReference>
<accession>A0ABV9SSP9</accession>
<feature type="region of interest" description="Disordered" evidence="1">
    <location>
        <begin position="31"/>
        <end position="61"/>
    </location>
</feature>
<proteinExistence type="predicted"/>
<gene>
    <name evidence="2" type="ORF">ACFPCZ_22190</name>
</gene>
<comment type="caution">
    <text evidence="2">The sequence shown here is derived from an EMBL/GenBank/DDBJ whole genome shotgun (WGS) entry which is preliminary data.</text>
</comment>